<organism evidence="2 3">
    <name type="scientific">Meinhardsimonia xiamenensis</name>
    <dbReference type="NCBI Taxonomy" id="990712"/>
    <lineage>
        <taxon>Bacteria</taxon>
        <taxon>Pseudomonadati</taxon>
        <taxon>Pseudomonadota</taxon>
        <taxon>Alphaproteobacteria</taxon>
        <taxon>Rhodobacterales</taxon>
        <taxon>Paracoccaceae</taxon>
        <taxon>Meinhardsimonia</taxon>
    </lineage>
</organism>
<dbReference type="Pfam" id="PF01738">
    <property type="entry name" value="DLH"/>
    <property type="match status" value="1"/>
</dbReference>
<dbReference type="EMBL" id="FNFV01000002">
    <property type="protein sequence ID" value="SDK32221.1"/>
    <property type="molecule type" value="Genomic_DNA"/>
</dbReference>
<dbReference type="Gene3D" id="3.40.50.1820">
    <property type="entry name" value="alpha/beta hydrolase"/>
    <property type="match status" value="1"/>
</dbReference>
<dbReference type="OrthoDB" id="9771666at2"/>
<evidence type="ECO:0000259" key="1">
    <source>
        <dbReference type="Pfam" id="PF01738"/>
    </source>
</evidence>
<dbReference type="PANTHER" id="PTHR46623:SF6">
    <property type="entry name" value="ALPHA_BETA-HYDROLASES SUPERFAMILY PROTEIN"/>
    <property type="match status" value="1"/>
</dbReference>
<feature type="domain" description="Dienelactone hydrolase" evidence="1">
    <location>
        <begin position="19"/>
        <end position="217"/>
    </location>
</feature>
<keyword evidence="3" id="KW-1185">Reference proteome</keyword>
<dbReference type="InterPro" id="IPR029058">
    <property type="entry name" value="AB_hydrolase_fold"/>
</dbReference>
<reference evidence="3" key="1">
    <citation type="submission" date="2016-10" db="EMBL/GenBank/DDBJ databases">
        <authorList>
            <person name="Varghese N."/>
            <person name="Submissions S."/>
        </authorList>
    </citation>
    <scope>NUCLEOTIDE SEQUENCE [LARGE SCALE GENOMIC DNA]</scope>
    <source>
        <strain evidence="3">CGMCC 1.10789</strain>
    </source>
</reference>
<dbReference type="SUPFAM" id="SSF53474">
    <property type="entry name" value="alpha/beta-Hydrolases"/>
    <property type="match status" value="1"/>
</dbReference>
<dbReference type="InterPro" id="IPR002925">
    <property type="entry name" value="Dienelactn_hydro"/>
</dbReference>
<evidence type="ECO:0000313" key="3">
    <source>
        <dbReference type="Proteomes" id="UP000199328"/>
    </source>
</evidence>
<dbReference type="AlphaFoldDB" id="A0A1G9AY19"/>
<dbReference type="RefSeq" id="WP_092498998.1">
    <property type="nucleotide sequence ID" value="NZ_FNFV01000002.1"/>
</dbReference>
<protein>
    <submittedName>
        <fullName evidence="2">Carboxymethylenebutenolidase</fullName>
    </submittedName>
</protein>
<dbReference type="GO" id="GO:0016787">
    <property type="term" value="F:hydrolase activity"/>
    <property type="evidence" value="ECO:0007669"/>
    <property type="project" value="InterPro"/>
</dbReference>
<dbReference type="PANTHER" id="PTHR46623">
    <property type="entry name" value="CARBOXYMETHYLENEBUTENOLIDASE-RELATED"/>
    <property type="match status" value="1"/>
</dbReference>
<proteinExistence type="predicted"/>
<accession>A0A1G9AY19</accession>
<gene>
    <name evidence="2" type="ORF">SAMN05216257_102322</name>
</gene>
<sequence length="221" mass="24109">MMKEVTAADGHVLDCWIEPAQGERRSGLVILQEIFGVTEQLKGVARRYAKLGHEVAIPALFDRVERGLVIPFDEGARGREIMLSLGLEDTMRDIAAAVETLAEAGGKVGVMGFCWGGGLAIGAAGRLETGAAVSFYGTRLERYLDRPLRAPLLCHFGTRDDHTPPEMIEALRRHAPEAEIHLYEAGHAFANDARPAAHVPEAAELAHRRTEAFLARHLQGE</sequence>
<evidence type="ECO:0000313" key="2">
    <source>
        <dbReference type="EMBL" id="SDK32221.1"/>
    </source>
</evidence>
<dbReference type="InterPro" id="IPR051049">
    <property type="entry name" value="Dienelactone_hydrolase-like"/>
</dbReference>
<name>A0A1G9AY19_9RHOB</name>
<dbReference type="Proteomes" id="UP000199328">
    <property type="component" value="Unassembled WGS sequence"/>
</dbReference>
<dbReference type="STRING" id="990712.SAMN05216257_102322"/>